<dbReference type="SUPFAM" id="SSF74784">
    <property type="entry name" value="Translin"/>
    <property type="match status" value="1"/>
</dbReference>
<comment type="similarity">
    <text evidence="3">Belongs to the translin family.</text>
</comment>
<dbReference type="EMBL" id="JADGJQ010000026">
    <property type="protein sequence ID" value="KAJ3178465.1"/>
    <property type="molecule type" value="Genomic_DNA"/>
</dbReference>
<protein>
    <recommendedName>
        <fullName evidence="9">Translin-associated protein X</fullName>
    </recommendedName>
</protein>
<dbReference type="Gene3D" id="1.20.58.190">
    <property type="entry name" value="Translin, domain 1"/>
    <property type="match status" value="1"/>
</dbReference>
<evidence type="ECO:0000256" key="5">
    <source>
        <dbReference type="ARBA" id="ARBA00023242"/>
    </source>
</evidence>
<evidence type="ECO:0000256" key="6">
    <source>
        <dbReference type="SAM" id="MobiDB-lite"/>
    </source>
</evidence>
<dbReference type="InterPro" id="IPR036081">
    <property type="entry name" value="Translin_sf"/>
</dbReference>
<keyword evidence="4" id="KW-0963">Cytoplasm</keyword>
<proteinExistence type="inferred from homology"/>
<evidence type="ECO:0000256" key="3">
    <source>
        <dbReference type="ARBA" id="ARBA00005902"/>
    </source>
</evidence>
<feature type="compositionally biased region" description="Basic and acidic residues" evidence="6">
    <location>
        <begin position="1"/>
        <end position="17"/>
    </location>
</feature>
<keyword evidence="8" id="KW-1185">Reference proteome</keyword>
<comment type="caution">
    <text evidence="7">The sequence shown here is derived from an EMBL/GenBank/DDBJ whole genome shotgun (WGS) entry which is preliminary data.</text>
</comment>
<dbReference type="GO" id="GO:0005737">
    <property type="term" value="C:cytoplasm"/>
    <property type="evidence" value="ECO:0007669"/>
    <property type="project" value="UniProtKB-SubCell"/>
</dbReference>
<feature type="compositionally biased region" description="Polar residues" evidence="6">
    <location>
        <begin position="40"/>
        <end position="50"/>
    </location>
</feature>
<dbReference type="InterPro" id="IPR016069">
    <property type="entry name" value="Translin_C"/>
</dbReference>
<evidence type="ECO:0000256" key="1">
    <source>
        <dbReference type="ARBA" id="ARBA00004123"/>
    </source>
</evidence>
<feature type="compositionally biased region" description="Low complexity" evidence="6">
    <location>
        <begin position="52"/>
        <end position="71"/>
    </location>
</feature>
<dbReference type="GO" id="GO:0043565">
    <property type="term" value="F:sequence-specific DNA binding"/>
    <property type="evidence" value="ECO:0007669"/>
    <property type="project" value="InterPro"/>
</dbReference>
<accession>A0AAD5TJI2</accession>
<reference evidence="7" key="1">
    <citation type="submission" date="2020-05" db="EMBL/GenBank/DDBJ databases">
        <title>Phylogenomic resolution of chytrid fungi.</title>
        <authorList>
            <person name="Stajich J.E."/>
            <person name="Amses K."/>
            <person name="Simmons R."/>
            <person name="Seto K."/>
            <person name="Myers J."/>
            <person name="Bonds A."/>
            <person name="Quandt C.A."/>
            <person name="Barry K."/>
            <person name="Liu P."/>
            <person name="Grigoriev I."/>
            <person name="Longcore J.E."/>
            <person name="James T.Y."/>
        </authorList>
    </citation>
    <scope>NUCLEOTIDE SEQUENCE</scope>
    <source>
        <strain evidence="7">JEL0379</strain>
    </source>
</reference>
<evidence type="ECO:0008006" key="9">
    <source>
        <dbReference type="Google" id="ProtNLM"/>
    </source>
</evidence>
<dbReference type="GO" id="GO:0005634">
    <property type="term" value="C:nucleus"/>
    <property type="evidence" value="ECO:0007669"/>
    <property type="project" value="UniProtKB-SubCell"/>
</dbReference>
<evidence type="ECO:0000313" key="7">
    <source>
        <dbReference type="EMBL" id="KAJ3178465.1"/>
    </source>
</evidence>
<evidence type="ECO:0000313" key="8">
    <source>
        <dbReference type="Proteomes" id="UP001212152"/>
    </source>
</evidence>
<sequence length="351" mass="38144">MADKEGDAKRPLPDSPDHASTSNTAAGPGLRSSRNVKRNPVTSPTPNADSHTAAQQTAAVASADALHAAEASRGRRGRGRGGSSGRGGHSHAHKTPLSQTPSECMSRFIELGGALDDMHDRRERIVKISRDITIGSKRVISLLHRVAGADGAARADLLLQAKQKIADVVSLFHLVGPELRGNDFDKHHRSIAPGLEEFIEAVSFQRFIEKGDLIARCDIQRLLLVDDDDDARRSEKIIALPDEDYLLGLADLTGELMRLAINSVAKGETTLVDDICRFLRDLTNDYEVINFPPARKKMSAMRASLAKVEKTCYAIKLRCAEYPPEKVAEMLALGFGAVEDPRDGEETARGE</sequence>
<name>A0AAD5TJI2_9FUNG</name>
<dbReference type="CDD" id="cd14820">
    <property type="entry name" value="TRAX"/>
    <property type="match status" value="1"/>
</dbReference>
<gene>
    <name evidence="7" type="ORF">HDU87_003539</name>
</gene>
<dbReference type="Pfam" id="PF01997">
    <property type="entry name" value="Translin"/>
    <property type="match status" value="1"/>
</dbReference>
<dbReference type="AlphaFoldDB" id="A0AAD5TJI2"/>
<organism evidence="7 8">
    <name type="scientific">Geranomyces variabilis</name>
    <dbReference type="NCBI Taxonomy" id="109894"/>
    <lineage>
        <taxon>Eukaryota</taxon>
        <taxon>Fungi</taxon>
        <taxon>Fungi incertae sedis</taxon>
        <taxon>Chytridiomycota</taxon>
        <taxon>Chytridiomycota incertae sedis</taxon>
        <taxon>Chytridiomycetes</taxon>
        <taxon>Spizellomycetales</taxon>
        <taxon>Powellomycetaceae</taxon>
        <taxon>Geranomyces</taxon>
    </lineage>
</organism>
<dbReference type="InterPro" id="IPR002848">
    <property type="entry name" value="Translin_fam"/>
</dbReference>
<dbReference type="Gene3D" id="1.20.58.200">
    <property type="entry name" value="Translin, domain 2"/>
    <property type="match status" value="1"/>
</dbReference>
<dbReference type="PANTHER" id="PTHR10741">
    <property type="entry name" value="TRANSLIN AND TRANSLIN ASSOCIATED PROTEIN X"/>
    <property type="match status" value="1"/>
</dbReference>
<evidence type="ECO:0000256" key="4">
    <source>
        <dbReference type="ARBA" id="ARBA00022490"/>
    </source>
</evidence>
<dbReference type="Proteomes" id="UP001212152">
    <property type="component" value="Unassembled WGS sequence"/>
</dbReference>
<dbReference type="InterPro" id="IPR016068">
    <property type="entry name" value="Translin_N"/>
</dbReference>
<comment type="subcellular location">
    <subcellularLocation>
        <location evidence="2">Cytoplasm</location>
    </subcellularLocation>
    <subcellularLocation>
        <location evidence="1">Nucleus</location>
    </subcellularLocation>
</comment>
<evidence type="ECO:0000256" key="2">
    <source>
        <dbReference type="ARBA" id="ARBA00004496"/>
    </source>
</evidence>
<keyword evidence="5" id="KW-0539">Nucleus</keyword>
<feature type="region of interest" description="Disordered" evidence="6">
    <location>
        <begin position="1"/>
        <end position="102"/>
    </location>
</feature>